<dbReference type="EMBL" id="GGEC01070837">
    <property type="protein sequence ID" value="MBX51321.1"/>
    <property type="molecule type" value="Transcribed_RNA"/>
</dbReference>
<name>A0A2P2P9N4_RHIMU</name>
<reference evidence="1" key="1">
    <citation type="submission" date="2018-02" db="EMBL/GenBank/DDBJ databases">
        <title>Rhizophora mucronata_Transcriptome.</title>
        <authorList>
            <person name="Meera S.P."/>
            <person name="Sreeshan A."/>
            <person name="Augustine A."/>
        </authorList>
    </citation>
    <scope>NUCLEOTIDE SEQUENCE</scope>
    <source>
        <tissue evidence="1">Leaf</tissue>
    </source>
</reference>
<accession>A0A2P2P9N4</accession>
<organism evidence="1">
    <name type="scientific">Rhizophora mucronata</name>
    <name type="common">Asiatic mangrove</name>
    <dbReference type="NCBI Taxonomy" id="61149"/>
    <lineage>
        <taxon>Eukaryota</taxon>
        <taxon>Viridiplantae</taxon>
        <taxon>Streptophyta</taxon>
        <taxon>Embryophyta</taxon>
        <taxon>Tracheophyta</taxon>
        <taxon>Spermatophyta</taxon>
        <taxon>Magnoliopsida</taxon>
        <taxon>eudicotyledons</taxon>
        <taxon>Gunneridae</taxon>
        <taxon>Pentapetalae</taxon>
        <taxon>rosids</taxon>
        <taxon>fabids</taxon>
        <taxon>Malpighiales</taxon>
        <taxon>Rhizophoraceae</taxon>
        <taxon>Rhizophora</taxon>
    </lineage>
</organism>
<evidence type="ECO:0000313" key="1">
    <source>
        <dbReference type="EMBL" id="MBX51321.1"/>
    </source>
</evidence>
<sequence>MPCRNFCIFLIVNDVTLLMNHPELQFLRLNYDNWQTC</sequence>
<protein>
    <submittedName>
        <fullName evidence="1">Uncharacterized protein</fullName>
    </submittedName>
</protein>
<dbReference type="AlphaFoldDB" id="A0A2P2P9N4"/>
<proteinExistence type="predicted"/>